<dbReference type="Proteomes" id="UP000769766">
    <property type="component" value="Unassembled WGS sequence"/>
</dbReference>
<comment type="caution">
    <text evidence="1">The sequence shown here is derived from an EMBL/GenBank/DDBJ whole genome shotgun (WGS) entry which is preliminary data.</text>
</comment>
<dbReference type="PANTHER" id="PTHR21530">
    <property type="entry name" value="PHEROMONE SHUTDOWN PROTEIN"/>
    <property type="match status" value="1"/>
</dbReference>
<dbReference type="PANTHER" id="PTHR21530:SF7">
    <property type="entry name" value="TRAB DOMAIN-CONTAINING PROTEIN"/>
    <property type="match status" value="1"/>
</dbReference>
<dbReference type="EMBL" id="JACPRF010000428">
    <property type="protein sequence ID" value="MBI2878000.1"/>
    <property type="molecule type" value="Genomic_DNA"/>
</dbReference>
<name>A0A932CR40_UNCTE</name>
<dbReference type="InterPro" id="IPR002816">
    <property type="entry name" value="TraB/PrgY/GumN_fam"/>
</dbReference>
<gene>
    <name evidence="1" type="ORF">HYY20_14075</name>
</gene>
<evidence type="ECO:0000313" key="2">
    <source>
        <dbReference type="Proteomes" id="UP000769766"/>
    </source>
</evidence>
<dbReference type="Pfam" id="PF01963">
    <property type="entry name" value="TraB_PrgY_gumN"/>
    <property type="match status" value="1"/>
</dbReference>
<proteinExistence type="predicted"/>
<organism evidence="1 2">
    <name type="scientific">Tectimicrobiota bacterium</name>
    <dbReference type="NCBI Taxonomy" id="2528274"/>
    <lineage>
        <taxon>Bacteria</taxon>
        <taxon>Pseudomonadati</taxon>
        <taxon>Nitrospinota/Tectimicrobiota group</taxon>
        <taxon>Candidatus Tectimicrobiota</taxon>
    </lineage>
</organism>
<protein>
    <submittedName>
        <fullName evidence="1">TraB/GumN family protein</fullName>
    </submittedName>
</protein>
<accession>A0A932CR40</accession>
<dbReference type="CDD" id="cd14726">
    <property type="entry name" value="TraB_PrgY-like"/>
    <property type="match status" value="1"/>
</dbReference>
<sequence>MITLIGTCHVVNLKDRVKERIQEIGPEVVGVELDRKRFERILGRRSSSGGFLSLMAFVQERIAHQYGVRAGNDMLGGIEAAQALNIPLFLIDQDADEIMASFFEALLREFFDPLHVLRKLHAFLQLSRESLFPPPPAPGWLDLLIQDFEQDPQKYEREFEAIFPLLKQVIFDRREDWMAANLRELSRDHREIAAVVGYGHLRGLQRRLPELEIHTVPLRELWEGAPAPEEGEMQRGN</sequence>
<evidence type="ECO:0000313" key="1">
    <source>
        <dbReference type="EMBL" id="MBI2878000.1"/>
    </source>
</evidence>
<dbReference type="InterPro" id="IPR046345">
    <property type="entry name" value="TraB_PrgY-like"/>
</dbReference>
<dbReference type="AlphaFoldDB" id="A0A932CR40"/>
<reference evidence="1" key="1">
    <citation type="submission" date="2020-07" db="EMBL/GenBank/DDBJ databases">
        <title>Huge and variable diversity of episymbiotic CPR bacteria and DPANN archaea in groundwater ecosystems.</title>
        <authorList>
            <person name="He C.Y."/>
            <person name="Keren R."/>
            <person name="Whittaker M."/>
            <person name="Farag I.F."/>
            <person name="Doudna J."/>
            <person name="Cate J.H.D."/>
            <person name="Banfield J.F."/>
        </authorList>
    </citation>
    <scope>NUCLEOTIDE SEQUENCE</scope>
    <source>
        <strain evidence="1">NC_groundwater_672_Ag_B-0.1um_62_36</strain>
    </source>
</reference>